<evidence type="ECO:0000313" key="2">
    <source>
        <dbReference type="Proteomes" id="UP001157502"/>
    </source>
</evidence>
<protein>
    <submittedName>
        <fullName evidence="1">Uncharacterized protein</fullName>
    </submittedName>
</protein>
<keyword evidence="2" id="KW-1185">Reference proteome</keyword>
<proteinExistence type="predicted"/>
<comment type="caution">
    <text evidence="1">The sequence shown here is derived from an EMBL/GenBank/DDBJ whole genome shotgun (WGS) entry which is preliminary data.</text>
</comment>
<sequence length="121" mass="13023">MICTTGGGRKGTKQTVSKEPVLAGVESLLLHLDSCDPATDNPLFDQGCNPLTRSILEYKPKNQPALAPAPLACDHRYNPLMPPHGAPSSRHASVWVSRGKPRRATTALCYNPFCLLCAAIK</sequence>
<accession>A0ACC2H6M0</accession>
<dbReference type="EMBL" id="CM055732">
    <property type="protein sequence ID" value="KAJ8011183.1"/>
    <property type="molecule type" value="Genomic_DNA"/>
</dbReference>
<evidence type="ECO:0000313" key="1">
    <source>
        <dbReference type="EMBL" id="KAJ8011183.1"/>
    </source>
</evidence>
<gene>
    <name evidence="1" type="ORF">DPEC_G00055520</name>
</gene>
<reference evidence="1" key="1">
    <citation type="submission" date="2021-05" db="EMBL/GenBank/DDBJ databases">
        <authorList>
            <person name="Pan Q."/>
            <person name="Jouanno E."/>
            <person name="Zahm M."/>
            <person name="Klopp C."/>
            <person name="Cabau C."/>
            <person name="Louis A."/>
            <person name="Berthelot C."/>
            <person name="Parey E."/>
            <person name="Roest Crollius H."/>
            <person name="Montfort J."/>
            <person name="Robinson-Rechavi M."/>
            <person name="Bouchez O."/>
            <person name="Lampietro C."/>
            <person name="Lopez Roques C."/>
            <person name="Donnadieu C."/>
            <person name="Postlethwait J."/>
            <person name="Bobe J."/>
            <person name="Dillon D."/>
            <person name="Chandos A."/>
            <person name="von Hippel F."/>
            <person name="Guiguen Y."/>
        </authorList>
    </citation>
    <scope>NUCLEOTIDE SEQUENCE</scope>
    <source>
        <tissue evidence="1">Blood</tissue>
    </source>
</reference>
<dbReference type="Proteomes" id="UP001157502">
    <property type="component" value="Chromosome 5"/>
</dbReference>
<name>A0ACC2H6M0_DALPE</name>
<organism evidence="1 2">
    <name type="scientific">Dallia pectoralis</name>
    <name type="common">Alaska blackfish</name>
    <dbReference type="NCBI Taxonomy" id="75939"/>
    <lineage>
        <taxon>Eukaryota</taxon>
        <taxon>Metazoa</taxon>
        <taxon>Chordata</taxon>
        <taxon>Craniata</taxon>
        <taxon>Vertebrata</taxon>
        <taxon>Euteleostomi</taxon>
        <taxon>Actinopterygii</taxon>
        <taxon>Neopterygii</taxon>
        <taxon>Teleostei</taxon>
        <taxon>Protacanthopterygii</taxon>
        <taxon>Esociformes</taxon>
        <taxon>Umbridae</taxon>
        <taxon>Dallia</taxon>
    </lineage>
</organism>